<comment type="subcellular location">
    <subcellularLocation>
        <location evidence="1">Cell membrane</location>
        <topology evidence="1">Multi-pass membrane protein</topology>
    </subcellularLocation>
</comment>
<evidence type="ECO:0000259" key="7">
    <source>
        <dbReference type="Pfam" id="PF00482"/>
    </source>
</evidence>
<keyword evidence="5 6" id="KW-0472">Membrane</keyword>
<feature type="transmembrane region" description="Helical" evidence="6">
    <location>
        <begin position="291"/>
        <end position="316"/>
    </location>
</feature>
<feature type="transmembrane region" description="Helical" evidence="6">
    <location>
        <begin position="6"/>
        <end position="26"/>
    </location>
</feature>
<gene>
    <name evidence="8" type="ORF">V6617_16325</name>
</gene>
<accession>A0ABZ2HY63</accession>
<evidence type="ECO:0000256" key="4">
    <source>
        <dbReference type="ARBA" id="ARBA00022989"/>
    </source>
</evidence>
<sequence>MSPIVLGILVLVCVGALGVAFVPALAGSSRADKRMKALQADVQVRRQTVTADKTRETRRRTVQDALKQQSDQLNARRAKKTLKHRIFQAGIKTTFKVWVRNSIILGVALLVILVVVQVPLPFAAVIAAAGAYVLPNIYLGWRRKRYQAAYLDELPNAVEAIVRGVRAGMPLNDSIRLVAREVKQPVRSEFMRVLDQQSVGKSMAEAVPVLFDRVPLSEVNFFIVVITVQQQSGGNLSEALSNLAIVLRNRKKMKAKVKAMSSEAKASAMIIGALPVFVIGAVSVISPGYLAPLFTTSVGTICLGVAAGMMMTGVFVMNRMIQFDY</sequence>
<organism evidence="8 9">
    <name type="scientific">Pelagibacterium nitratireducens</name>
    <dbReference type="NCBI Taxonomy" id="1046114"/>
    <lineage>
        <taxon>Bacteria</taxon>
        <taxon>Pseudomonadati</taxon>
        <taxon>Pseudomonadota</taxon>
        <taxon>Alphaproteobacteria</taxon>
        <taxon>Hyphomicrobiales</taxon>
        <taxon>Devosiaceae</taxon>
        <taxon>Pelagibacterium</taxon>
    </lineage>
</organism>
<dbReference type="EMBL" id="CP146275">
    <property type="protein sequence ID" value="WWT32553.1"/>
    <property type="molecule type" value="Genomic_DNA"/>
</dbReference>
<evidence type="ECO:0000256" key="1">
    <source>
        <dbReference type="ARBA" id="ARBA00004651"/>
    </source>
</evidence>
<protein>
    <submittedName>
        <fullName evidence="8">Type II secretion system F family protein</fullName>
    </submittedName>
</protein>
<feature type="transmembrane region" description="Helical" evidence="6">
    <location>
        <begin position="97"/>
        <end position="116"/>
    </location>
</feature>
<keyword evidence="4 6" id="KW-1133">Transmembrane helix</keyword>
<name>A0ABZ2HY63_9HYPH</name>
<keyword evidence="2" id="KW-1003">Cell membrane</keyword>
<reference evidence="8 9" key="1">
    <citation type="submission" date="2024-02" db="EMBL/GenBank/DDBJ databases">
        <title>Complete genome sequence of Pelagibacterium nitratireducens ZH15.</title>
        <authorList>
            <person name="Zhao L.H."/>
        </authorList>
    </citation>
    <scope>NUCLEOTIDE SEQUENCE [LARGE SCALE GENOMIC DNA]</scope>
    <source>
        <strain evidence="8 9">ZH15</strain>
    </source>
</reference>
<dbReference type="InterPro" id="IPR018076">
    <property type="entry name" value="T2SS_GspF_dom"/>
</dbReference>
<proteinExistence type="predicted"/>
<evidence type="ECO:0000256" key="6">
    <source>
        <dbReference type="SAM" id="Phobius"/>
    </source>
</evidence>
<keyword evidence="3 6" id="KW-0812">Transmembrane</keyword>
<evidence type="ECO:0000313" key="9">
    <source>
        <dbReference type="Proteomes" id="UP001369958"/>
    </source>
</evidence>
<keyword evidence="9" id="KW-1185">Reference proteome</keyword>
<dbReference type="Proteomes" id="UP001369958">
    <property type="component" value="Chromosome"/>
</dbReference>
<evidence type="ECO:0000256" key="5">
    <source>
        <dbReference type="ARBA" id="ARBA00023136"/>
    </source>
</evidence>
<dbReference type="Gene3D" id="1.20.81.30">
    <property type="entry name" value="Type II secretion system (T2SS), domain F"/>
    <property type="match status" value="1"/>
</dbReference>
<evidence type="ECO:0000256" key="2">
    <source>
        <dbReference type="ARBA" id="ARBA00022475"/>
    </source>
</evidence>
<evidence type="ECO:0000313" key="8">
    <source>
        <dbReference type="EMBL" id="WWT32553.1"/>
    </source>
</evidence>
<dbReference type="PANTHER" id="PTHR35007:SF1">
    <property type="entry name" value="PILUS ASSEMBLY PROTEIN"/>
    <property type="match status" value="1"/>
</dbReference>
<dbReference type="InterPro" id="IPR042094">
    <property type="entry name" value="T2SS_GspF_sf"/>
</dbReference>
<dbReference type="Pfam" id="PF00482">
    <property type="entry name" value="T2SSF"/>
    <property type="match status" value="1"/>
</dbReference>
<evidence type="ECO:0000256" key="3">
    <source>
        <dbReference type="ARBA" id="ARBA00022692"/>
    </source>
</evidence>
<feature type="transmembrane region" description="Helical" evidence="6">
    <location>
        <begin position="122"/>
        <end position="141"/>
    </location>
</feature>
<feature type="transmembrane region" description="Helical" evidence="6">
    <location>
        <begin position="266"/>
        <end position="285"/>
    </location>
</feature>
<dbReference type="PANTHER" id="PTHR35007">
    <property type="entry name" value="INTEGRAL MEMBRANE PROTEIN-RELATED"/>
    <property type="match status" value="1"/>
</dbReference>
<feature type="domain" description="Type II secretion system protein GspF" evidence="7">
    <location>
        <begin position="160"/>
        <end position="282"/>
    </location>
</feature>
<dbReference type="RefSeq" id="WP_338607978.1">
    <property type="nucleotide sequence ID" value="NZ_CP146275.1"/>
</dbReference>